<feature type="region of interest" description="Disordered" evidence="8">
    <location>
        <begin position="457"/>
        <end position="483"/>
    </location>
</feature>
<evidence type="ECO:0000256" key="1">
    <source>
        <dbReference type="ARBA" id="ARBA00000707"/>
    </source>
</evidence>
<feature type="compositionally biased region" description="Polar residues" evidence="8">
    <location>
        <begin position="49"/>
        <end position="63"/>
    </location>
</feature>
<dbReference type="SUPFAM" id="SSF54001">
    <property type="entry name" value="Cysteine proteinases"/>
    <property type="match status" value="1"/>
</dbReference>
<evidence type="ECO:0000256" key="5">
    <source>
        <dbReference type="ARBA" id="ARBA00022786"/>
    </source>
</evidence>
<dbReference type="PANTHER" id="PTHR24006:SF888">
    <property type="entry name" value="UBIQUITIN CARBOXYL-TERMINAL HYDROLASE 30"/>
    <property type="match status" value="1"/>
</dbReference>
<evidence type="ECO:0000256" key="6">
    <source>
        <dbReference type="ARBA" id="ARBA00022801"/>
    </source>
</evidence>
<dbReference type="Gene3D" id="3.90.70.10">
    <property type="entry name" value="Cysteine proteinases"/>
    <property type="match status" value="1"/>
</dbReference>
<name>A0ABR3BUJ8_9TREE</name>
<dbReference type="InterPro" id="IPR028889">
    <property type="entry name" value="USP"/>
</dbReference>
<reference evidence="10" key="1">
    <citation type="submission" date="2015-01" db="EMBL/GenBank/DDBJ databases">
        <authorList>
            <consortium name="The Broad Institute Genomics Platform"/>
            <person name="Cuomo C."/>
            <person name="Litvintseva A."/>
            <person name="Chen Y."/>
            <person name="Heitman J."/>
            <person name="Sun S."/>
            <person name="Springer D."/>
            <person name="Dromer F."/>
            <person name="Young S."/>
            <person name="Zeng Q."/>
            <person name="Gargeya S."/>
            <person name="Abouelleil A."/>
            <person name="Alvarado L."/>
            <person name="Chapman S.B."/>
            <person name="Gainer-Dewar J."/>
            <person name="Goldberg J."/>
            <person name="Griggs A."/>
            <person name="Gujja S."/>
            <person name="Hansen M."/>
            <person name="Howarth C."/>
            <person name="Imamovic A."/>
            <person name="Larimer J."/>
            <person name="Murphy C."/>
            <person name="Naylor J."/>
            <person name="Pearson M."/>
            <person name="Priest M."/>
            <person name="Roberts A."/>
            <person name="Saif S."/>
            <person name="Shea T."/>
            <person name="Sykes S."/>
            <person name="Wortman J."/>
            <person name="Nusbaum C."/>
            <person name="Birren B."/>
        </authorList>
    </citation>
    <scope>NUCLEOTIDE SEQUENCE</scope>
    <source>
        <strain evidence="10">IND107</strain>
    </source>
</reference>
<feature type="domain" description="USP" evidence="9">
    <location>
        <begin position="214"/>
        <end position="718"/>
    </location>
</feature>
<gene>
    <name evidence="10" type="ORF">I308_102793</name>
</gene>
<evidence type="ECO:0000256" key="2">
    <source>
        <dbReference type="ARBA" id="ARBA00009085"/>
    </source>
</evidence>
<dbReference type="Proteomes" id="UP000054399">
    <property type="component" value="Unassembled WGS sequence"/>
</dbReference>
<comment type="catalytic activity">
    <reaction evidence="1">
        <text>Thiol-dependent hydrolysis of ester, thioester, amide, peptide and isopeptide bonds formed by the C-terminal Gly of ubiquitin (a 76-residue protein attached to proteins as an intracellular targeting signal).</text>
        <dbReference type="EC" id="3.4.19.12"/>
    </reaction>
</comment>
<organism evidence="10 11">
    <name type="scientific">Cryptococcus tetragattii IND107</name>
    <dbReference type="NCBI Taxonomy" id="1296105"/>
    <lineage>
        <taxon>Eukaryota</taxon>
        <taxon>Fungi</taxon>
        <taxon>Dikarya</taxon>
        <taxon>Basidiomycota</taxon>
        <taxon>Agaricomycotina</taxon>
        <taxon>Tremellomycetes</taxon>
        <taxon>Tremellales</taxon>
        <taxon>Cryptococcaceae</taxon>
        <taxon>Cryptococcus</taxon>
        <taxon>Cryptococcus gattii species complex</taxon>
    </lineage>
</organism>
<comment type="similarity">
    <text evidence="2">Belongs to the peptidase C19 family.</text>
</comment>
<keyword evidence="4" id="KW-0645">Protease</keyword>
<dbReference type="InterPro" id="IPR001394">
    <property type="entry name" value="Peptidase_C19_UCH"/>
</dbReference>
<evidence type="ECO:0000256" key="7">
    <source>
        <dbReference type="ARBA" id="ARBA00022807"/>
    </source>
</evidence>
<accession>A0ABR3BUJ8</accession>
<keyword evidence="6" id="KW-0378">Hydrolase</keyword>
<keyword evidence="11" id="KW-1185">Reference proteome</keyword>
<dbReference type="CDD" id="cd02662">
    <property type="entry name" value="Peptidase_C19F"/>
    <property type="match status" value="1"/>
</dbReference>
<evidence type="ECO:0000259" key="9">
    <source>
        <dbReference type="PROSITE" id="PS50235"/>
    </source>
</evidence>
<evidence type="ECO:0000256" key="8">
    <source>
        <dbReference type="SAM" id="MobiDB-lite"/>
    </source>
</evidence>
<dbReference type="PANTHER" id="PTHR24006">
    <property type="entry name" value="UBIQUITIN CARBOXYL-TERMINAL HYDROLASE"/>
    <property type="match status" value="1"/>
</dbReference>
<comment type="caution">
    <text evidence="10">The sequence shown here is derived from an EMBL/GenBank/DDBJ whole genome shotgun (WGS) entry which is preliminary data.</text>
</comment>
<evidence type="ECO:0000256" key="3">
    <source>
        <dbReference type="ARBA" id="ARBA00012759"/>
    </source>
</evidence>
<evidence type="ECO:0000313" key="10">
    <source>
        <dbReference type="EMBL" id="KAL0250610.1"/>
    </source>
</evidence>
<sequence>MSVTYYQLIKIRQRLLSSLLHFLFRHDQQVGGKLIQHLRNEMRKRRTTPRSNASRNASLSKQRAATPPDKQTESTRKIQAISVKEQEPPVEQLGDGSSILVCNSGNHLPWQAPPKPSVSKTHSTFAASNSKVTTVLPHIVLDDLWIDILSFFAQIYLTLYEMTIGIGKWWAGTEIEDSHKDKERKVKEIKARRRKRKVEPSSDSSDSATGRFFPGMVNLSGTLCYMNSVLQSIASIPSLIIHLEKIIDLAVEVDIPTHVTDALLDVIRDLNTPNKSPPPALRPHDLLTALYPLPAIRRLLGTHEQQDAHELFLVLAEAVSDEVVKVAAEMAKVRGIGEIISLQGYLSGKDDESGQHIRAGDVEGAKRRQRIRGVAQPWEGLLARRRACQHCGWSEAIRMDTLGGIELPVPLHGNTTLDACIMEYLAPEILSDVTCEMCSLKLTLDHYTLEAERLLGTSSKGTSTEENGPGDGNQVSASRKKRAREVRRAEARLREMVNSNTVSDFGEPNLTPLPSSGLTAQIPVKWLTVKTASTRQCAIVRPPPSLQLHFIRSEFTMYGTVQKKTANVSFPLLLDLTRFVSDGVWEERSGIKDMLASVSTEKTIPPRTGQKIIYQLESAILHYGFTHSSGHFVSIRRKPSPPLTAEEKSFRPLKVAKNCPDGCKCEDCVYFGQVRDLEKTKVPGRGWLRISDADVEEVGEEALHEARGAVVMLFYERVMEYAAKKVVVSDERLKGKGDGQGVGEVVEDNIGHPLI</sequence>
<protein>
    <recommendedName>
        <fullName evidence="3">ubiquitinyl hydrolase 1</fullName>
        <ecNumber evidence="3">3.4.19.12</ecNumber>
    </recommendedName>
</protein>
<proteinExistence type="inferred from homology"/>
<dbReference type="RefSeq" id="XP_066614797.1">
    <property type="nucleotide sequence ID" value="XM_066757328.1"/>
</dbReference>
<dbReference type="EMBL" id="ATAM02000004">
    <property type="protein sequence ID" value="KAL0250610.1"/>
    <property type="molecule type" value="Genomic_DNA"/>
</dbReference>
<feature type="region of interest" description="Disordered" evidence="8">
    <location>
        <begin position="39"/>
        <end position="92"/>
    </location>
</feature>
<evidence type="ECO:0000313" key="11">
    <source>
        <dbReference type="Proteomes" id="UP000054399"/>
    </source>
</evidence>
<dbReference type="GeneID" id="91989649"/>
<evidence type="ECO:0000256" key="4">
    <source>
        <dbReference type="ARBA" id="ARBA00022670"/>
    </source>
</evidence>
<keyword evidence="7" id="KW-0788">Thiol protease</keyword>
<feature type="region of interest" description="Disordered" evidence="8">
    <location>
        <begin position="186"/>
        <end position="207"/>
    </location>
</feature>
<dbReference type="EC" id="3.4.19.12" evidence="3"/>
<reference evidence="10" key="2">
    <citation type="submission" date="2024-01" db="EMBL/GenBank/DDBJ databases">
        <title>Comparative genomics of Cryptococcus and Kwoniella reveals pathogenesis evolution and contrasting modes of karyotype evolution via chromosome fusion or intercentromeric recombination.</title>
        <authorList>
            <person name="Coelho M.A."/>
            <person name="David-Palma M."/>
            <person name="Shea T."/>
            <person name="Bowers K."/>
            <person name="Mcginley-Smith S."/>
            <person name="Mohammad A.W."/>
            <person name="Gnirke A."/>
            <person name="Yurkov A.M."/>
            <person name="Nowrousian M."/>
            <person name="Sun S."/>
            <person name="Cuomo C.A."/>
            <person name="Heitman J."/>
        </authorList>
    </citation>
    <scope>NUCLEOTIDE SEQUENCE</scope>
    <source>
        <strain evidence="10">IND107</strain>
    </source>
</reference>
<feature type="compositionally biased region" description="Polar residues" evidence="8">
    <location>
        <begin position="457"/>
        <end position="466"/>
    </location>
</feature>
<dbReference type="InterPro" id="IPR050164">
    <property type="entry name" value="Peptidase_C19"/>
</dbReference>
<dbReference type="PROSITE" id="PS50235">
    <property type="entry name" value="USP_3"/>
    <property type="match status" value="1"/>
</dbReference>
<dbReference type="Pfam" id="PF00443">
    <property type="entry name" value="UCH"/>
    <property type="match status" value="1"/>
</dbReference>
<dbReference type="InterPro" id="IPR038765">
    <property type="entry name" value="Papain-like_cys_pep_sf"/>
</dbReference>
<keyword evidence="5" id="KW-0833">Ubl conjugation pathway</keyword>